<name>A0A943TAA2_9MICC</name>
<proteinExistence type="predicted"/>
<sequence length="337" mass="36931">MTLSPLQLAAIVSAGVPGIYPVGAEAVREDSGDFDSAIIADSAGRRWRVRAPRRPDASMQLEAEHLILQSFSPSLRARLPFAVPTVAGIVPYAGGNVFVYTHIPGSVYDVDQLAELSRREVAQGRTSLAAIIAKDIATLHVMPEDIIYEADLPSYSSEQIRRRKIAELERAAATGKVPADLLAHWQAVLSPGPMWQFRPRVVHGDMGAENLVLEVTPSQARIVEVTGWSDVHVGDPAQDFAWLYSCEDIAFTDEAVEVYRQQMPQLPDAYLAQRANFYAEFAIAQWLTHTVETDDKDGATHAVSMLLDIQDDLRSSGELLGQEDTPPLMSGPQDQES</sequence>
<gene>
    <name evidence="3" type="ORF">KH265_02935</name>
</gene>
<feature type="domain" description="Aminoglycoside phosphotransferase" evidence="2">
    <location>
        <begin position="33"/>
        <end position="260"/>
    </location>
</feature>
<evidence type="ECO:0000259" key="2">
    <source>
        <dbReference type="Pfam" id="PF01636"/>
    </source>
</evidence>
<evidence type="ECO:0000313" key="4">
    <source>
        <dbReference type="Proteomes" id="UP000739069"/>
    </source>
</evidence>
<protein>
    <submittedName>
        <fullName evidence="3">Phosphotransferase</fullName>
    </submittedName>
</protein>
<dbReference type="AlphaFoldDB" id="A0A943TAA2"/>
<dbReference type="Proteomes" id="UP000739069">
    <property type="component" value="Unassembled WGS sequence"/>
</dbReference>
<reference evidence="3" key="1">
    <citation type="submission" date="2021-02" db="EMBL/GenBank/DDBJ databases">
        <title>Infant gut strain persistence is associated with maternal origin, phylogeny, and functional potential including surface adhesion and iron acquisition.</title>
        <authorList>
            <person name="Lou Y.C."/>
        </authorList>
    </citation>
    <scope>NUCLEOTIDE SEQUENCE</scope>
    <source>
        <strain evidence="3">L1_008_092G1_dasL1_008_092G1_concoct_16</strain>
    </source>
</reference>
<dbReference type="EMBL" id="JAGZXI010000003">
    <property type="protein sequence ID" value="MBS6634608.1"/>
    <property type="molecule type" value="Genomic_DNA"/>
</dbReference>
<evidence type="ECO:0000256" key="1">
    <source>
        <dbReference type="SAM" id="MobiDB-lite"/>
    </source>
</evidence>
<dbReference type="Gene3D" id="3.30.200.20">
    <property type="entry name" value="Phosphorylase Kinase, domain 1"/>
    <property type="match status" value="1"/>
</dbReference>
<dbReference type="Pfam" id="PF01636">
    <property type="entry name" value="APH"/>
    <property type="match status" value="1"/>
</dbReference>
<dbReference type="InterPro" id="IPR011009">
    <property type="entry name" value="Kinase-like_dom_sf"/>
</dbReference>
<organism evidence="3 4">
    <name type="scientific">Rothia mucilaginosa</name>
    <dbReference type="NCBI Taxonomy" id="43675"/>
    <lineage>
        <taxon>Bacteria</taxon>
        <taxon>Bacillati</taxon>
        <taxon>Actinomycetota</taxon>
        <taxon>Actinomycetes</taxon>
        <taxon>Micrococcales</taxon>
        <taxon>Micrococcaceae</taxon>
        <taxon>Rothia</taxon>
    </lineage>
</organism>
<comment type="caution">
    <text evidence="3">The sequence shown here is derived from an EMBL/GenBank/DDBJ whole genome shotgun (WGS) entry which is preliminary data.</text>
</comment>
<accession>A0A943TAA2</accession>
<dbReference type="SUPFAM" id="SSF56112">
    <property type="entry name" value="Protein kinase-like (PK-like)"/>
    <property type="match status" value="1"/>
</dbReference>
<dbReference type="RefSeq" id="WP_303952222.1">
    <property type="nucleotide sequence ID" value="NZ_JAGZXI010000003.1"/>
</dbReference>
<feature type="region of interest" description="Disordered" evidence="1">
    <location>
        <begin position="316"/>
        <end position="337"/>
    </location>
</feature>
<dbReference type="Gene3D" id="3.90.1200.10">
    <property type="match status" value="1"/>
</dbReference>
<dbReference type="InterPro" id="IPR002575">
    <property type="entry name" value="Aminoglycoside_PTrfase"/>
</dbReference>
<evidence type="ECO:0000313" key="3">
    <source>
        <dbReference type="EMBL" id="MBS6634608.1"/>
    </source>
</evidence>